<keyword evidence="2" id="KW-1185">Reference proteome</keyword>
<proteinExistence type="predicted"/>
<evidence type="ECO:0000313" key="1">
    <source>
        <dbReference type="EMBL" id="CAH1438708.1"/>
    </source>
</evidence>
<dbReference type="EMBL" id="CAKMRJ010004445">
    <property type="protein sequence ID" value="CAH1438708.1"/>
    <property type="molecule type" value="Genomic_DNA"/>
</dbReference>
<comment type="caution">
    <text evidence="1">The sequence shown here is derived from an EMBL/GenBank/DDBJ whole genome shotgun (WGS) entry which is preliminary data.</text>
</comment>
<dbReference type="Proteomes" id="UP001157418">
    <property type="component" value="Unassembled WGS sequence"/>
</dbReference>
<sequence length="95" mass="10831">MISWIEKLPVRKTERRIEKRSGSLSGFDQLKWGLVMMLMKYDCWGRVWFCRGVLGDEGALEEIHSAVALLLCNQIGRKTEKIEASLEEMGIIASS</sequence>
<organism evidence="1 2">
    <name type="scientific">Lactuca virosa</name>
    <dbReference type="NCBI Taxonomy" id="75947"/>
    <lineage>
        <taxon>Eukaryota</taxon>
        <taxon>Viridiplantae</taxon>
        <taxon>Streptophyta</taxon>
        <taxon>Embryophyta</taxon>
        <taxon>Tracheophyta</taxon>
        <taxon>Spermatophyta</taxon>
        <taxon>Magnoliopsida</taxon>
        <taxon>eudicotyledons</taxon>
        <taxon>Gunneridae</taxon>
        <taxon>Pentapetalae</taxon>
        <taxon>asterids</taxon>
        <taxon>campanulids</taxon>
        <taxon>Asterales</taxon>
        <taxon>Asteraceae</taxon>
        <taxon>Cichorioideae</taxon>
        <taxon>Cichorieae</taxon>
        <taxon>Lactucinae</taxon>
        <taxon>Lactuca</taxon>
    </lineage>
</organism>
<gene>
    <name evidence="1" type="ORF">LVIROSA_LOCUS24951</name>
</gene>
<dbReference type="AlphaFoldDB" id="A0AAU9NLQ7"/>
<accession>A0AAU9NLQ7</accession>
<evidence type="ECO:0000313" key="2">
    <source>
        <dbReference type="Proteomes" id="UP001157418"/>
    </source>
</evidence>
<name>A0AAU9NLQ7_9ASTR</name>
<reference evidence="1 2" key="1">
    <citation type="submission" date="2022-01" db="EMBL/GenBank/DDBJ databases">
        <authorList>
            <person name="Xiong W."/>
            <person name="Schranz E."/>
        </authorList>
    </citation>
    <scope>NUCLEOTIDE SEQUENCE [LARGE SCALE GENOMIC DNA]</scope>
</reference>
<protein>
    <submittedName>
        <fullName evidence="1">Uncharacterized protein</fullName>
    </submittedName>
</protein>